<keyword evidence="2" id="KW-1185">Reference proteome</keyword>
<gene>
    <name evidence="1" type="ORF">OIK44_10950</name>
</gene>
<dbReference type="PROSITE" id="PS51257">
    <property type="entry name" value="PROKAR_LIPOPROTEIN"/>
    <property type="match status" value="1"/>
</dbReference>
<evidence type="ECO:0008006" key="3">
    <source>
        <dbReference type="Google" id="ProtNLM"/>
    </source>
</evidence>
<dbReference type="EMBL" id="JAQQXR010000003">
    <property type="protein sequence ID" value="MDC8758107.1"/>
    <property type="molecule type" value="Genomic_DNA"/>
</dbReference>
<protein>
    <recommendedName>
        <fullName evidence="3">Lipoprotein</fullName>
    </recommendedName>
</protein>
<dbReference type="RefSeq" id="WP_273670779.1">
    <property type="nucleotide sequence ID" value="NZ_JAQQXR010000003.1"/>
</dbReference>
<evidence type="ECO:0000313" key="1">
    <source>
        <dbReference type="EMBL" id="MDC8758107.1"/>
    </source>
</evidence>
<organism evidence="1 2">
    <name type="scientific">Janthinobacterium fluminis</name>
    <dbReference type="NCBI Taxonomy" id="2987524"/>
    <lineage>
        <taxon>Bacteria</taxon>
        <taxon>Pseudomonadati</taxon>
        <taxon>Pseudomonadota</taxon>
        <taxon>Betaproteobacteria</taxon>
        <taxon>Burkholderiales</taxon>
        <taxon>Oxalobacteraceae</taxon>
        <taxon>Janthinobacterium</taxon>
    </lineage>
</organism>
<dbReference type="Proteomes" id="UP001221208">
    <property type="component" value="Unassembled WGS sequence"/>
</dbReference>
<sequence length="142" mass="15539">MRKTLIVLMTVLLAGCVDDSASYYIDGRDHALTLRRQQGYFWKDEAAVSLVASHLPECQRLHRLTTTEASGDLKGEVFSAGDGNWYLRLGGQLWQVETNTCNSLTELENDPKADLGQPVGSFVVVDGKLVFEALPAQAAPAQ</sequence>
<name>A0ABT5JZE7_9BURK</name>
<comment type="caution">
    <text evidence="1">The sequence shown here is derived from an EMBL/GenBank/DDBJ whole genome shotgun (WGS) entry which is preliminary data.</text>
</comment>
<reference evidence="1 2" key="1">
    <citation type="submission" date="2022-10" db="EMBL/GenBank/DDBJ databases">
        <title>Janthinobacterium sp. hw3 Genome sequencing.</title>
        <authorList>
            <person name="Park S."/>
        </authorList>
    </citation>
    <scope>NUCLEOTIDE SEQUENCE [LARGE SCALE GENOMIC DNA]</scope>
    <source>
        <strain evidence="2">hw3</strain>
    </source>
</reference>
<proteinExistence type="predicted"/>
<evidence type="ECO:0000313" key="2">
    <source>
        <dbReference type="Proteomes" id="UP001221208"/>
    </source>
</evidence>
<accession>A0ABT5JZE7</accession>